<keyword evidence="1" id="KW-1133">Transmembrane helix</keyword>
<dbReference type="Proteomes" id="UP001237642">
    <property type="component" value="Unassembled WGS sequence"/>
</dbReference>
<proteinExistence type="predicted"/>
<dbReference type="AlphaFoldDB" id="A0AAD8IJJ7"/>
<evidence type="ECO:0000313" key="3">
    <source>
        <dbReference type="Proteomes" id="UP001237642"/>
    </source>
</evidence>
<sequence length="159" mass="17405">MIRQQTGNACFYHICQLGKHSSQAVDLHPKTAFDAISGFSHNNLKIYCASPGQLSFILHFVLYLLSIFGTCYMDRSRNQSWGSIVSSCNGVGILLSADLKDNVVEVNRCGDRMMYIRLVVGMVVGTLVCVYAPQAGLGDTKSIAFWGGLDDLVRCISSD</sequence>
<gene>
    <name evidence="2" type="ORF">POM88_023292</name>
</gene>
<dbReference type="EMBL" id="JAUIZM010000005">
    <property type="protein sequence ID" value="KAK1385557.1"/>
    <property type="molecule type" value="Genomic_DNA"/>
</dbReference>
<keyword evidence="1" id="KW-0472">Membrane</keyword>
<evidence type="ECO:0008006" key="4">
    <source>
        <dbReference type="Google" id="ProtNLM"/>
    </source>
</evidence>
<evidence type="ECO:0000256" key="1">
    <source>
        <dbReference type="SAM" id="Phobius"/>
    </source>
</evidence>
<comment type="caution">
    <text evidence="2">The sequence shown here is derived from an EMBL/GenBank/DDBJ whole genome shotgun (WGS) entry which is preliminary data.</text>
</comment>
<name>A0AAD8IJJ7_9APIA</name>
<evidence type="ECO:0000313" key="2">
    <source>
        <dbReference type="EMBL" id="KAK1385557.1"/>
    </source>
</evidence>
<reference evidence="2" key="1">
    <citation type="submission" date="2023-02" db="EMBL/GenBank/DDBJ databases">
        <title>Genome of toxic invasive species Heracleum sosnowskyi carries increased number of genes despite the absence of recent whole-genome duplications.</title>
        <authorList>
            <person name="Schelkunov M."/>
            <person name="Shtratnikova V."/>
            <person name="Makarenko M."/>
            <person name="Klepikova A."/>
            <person name="Omelchenko D."/>
            <person name="Novikova G."/>
            <person name="Obukhova E."/>
            <person name="Bogdanov V."/>
            <person name="Penin A."/>
            <person name="Logacheva M."/>
        </authorList>
    </citation>
    <scope>NUCLEOTIDE SEQUENCE</scope>
    <source>
        <strain evidence="2">Hsosn_3</strain>
        <tissue evidence="2">Leaf</tissue>
    </source>
</reference>
<accession>A0AAD8IJJ7</accession>
<feature type="transmembrane region" description="Helical" evidence="1">
    <location>
        <begin position="115"/>
        <end position="133"/>
    </location>
</feature>
<keyword evidence="1" id="KW-0812">Transmembrane</keyword>
<protein>
    <recommendedName>
        <fullName evidence="4">Transmembrane protein</fullName>
    </recommendedName>
</protein>
<organism evidence="2 3">
    <name type="scientific">Heracleum sosnowskyi</name>
    <dbReference type="NCBI Taxonomy" id="360622"/>
    <lineage>
        <taxon>Eukaryota</taxon>
        <taxon>Viridiplantae</taxon>
        <taxon>Streptophyta</taxon>
        <taxon>Embryophyta</taxon>
        <taxon>Tracheophyta</taxon>
        <taxon>Spermatophyta</taxon>
        <taxon>Magnoliopsida</taxon>
        <taxon>eudicotyledons</taxon>
        <taxon>Gunneridae</taxon>
        <taxon>Pentapetalae</taxon>
        <taxon>asterids</taxon>
        <taxon>campanulids</taxon>
        <taxon>Apiales</taxon>
        <taxon>Apiaceae</taxon>
        <taxon>Apioideae</taxon>
        <taxon>apioid superclade</taxon>
        <taxon>Tordylieae</taxon>
        <taxon>Tordyliinae</taxon>
        <taxon>Heracleum</taxon>
    </lineage>
</organism>
<reference evidence="2" key="2">
    <citation type="submission" date="2023-05" db="EMBL/GenBank/DDBJ databases">
        <authorList>
            <person name="Schelkunov M.I."/>
        </authorList>
    </citation>
    <scope>NUCLEOTIDE SEQUENCE</scope>
    <source>
        <strain evidence="2">Hsosn_3</strain>
        <tissue evidence="2">Leaf</tissue>
    </source>
</reference>
<keyword evidence="3" id="KW-1185">Reference proteome</keyword>